<evidence type="ECO:0000313" key="2">
    <source>
        <dbReference type="Proteomes" id="UP000184052"/>
    </source>
</evidence>
<accession>A0A1M6EPG5</accession>
<proteinExistence type="predicted"/>
<dbReference type="EMBL" id="FQZL01000007">
    <property type="protein sequence ID" value="SHI87382.1"/>
    <property type="molecule type" value="Genomic_DNA"/>
</dbReference>
<keyword evidence="2" id="KW-1185">Reference proteome</keyword>
<name>A0A1M6EPG5_9FIRM</name>
<organism evidence="1 2">
    <name type="scientific">Dethiosulfatibacter aminovorans DSM 17477</name>
    <dbReference type="NCBI Taxonomy" id="1121476"/>
    <lineage>
        <taxon>Bacteria</taxon>
        <taxon>Bacillati</taxon>
        <taxon>Bacillota</taxon>
        <taxon>Tissierellia</taxon>
        <taxon>Dethiosulfatibacter</taxon>
    </lineage>
</organism>
<evidence type="ECO:0000313" key="1">
    <source>
        <dbReference type="EMBL" id="SHI87382.1"/>
    </source>
</evidence>
<protein>
    <submittedName>
        <fullName evidence="1">Uncharacterized protein</fullName>
    </submittedName>
</protein>
<dbReference type="AlphaFoldDB" id="A0A1M6EPG5"/>
<dbReference type="OrthoDB" id="9774675at2"/>
<dbReference type="STRING" id="1121476.SAMN02745751_01273"/>
<dbReference type="RefSeq" id="WP_073048723.1">
    <property type="nucleotide sequence ID" value="NZ_FQZL01000007.1"/>
</dbReference>
<sequence>MTNIQNQMIDNARSWIEDFWNNSEEVKEQSYGNDLKGEFISCFRRMIESGIHDDISEEERYKSCLKTAKHLAELNEDKRKRTDNVDPTTRDTILSQIQPHIEYVRKDLFGSKKVPFKSIKEAEDWLKRTNNKILEKESQDKNHLYMKRDDKFTVFPIYNNVTKETYSIYSDFDETLDKLIKHSEYIAAATGFPENEVPLYILAGLKPILYRYQVQTSIKGMPLVGCKTLKRSTITITINTSDLSLDELRSIYRENRMALHTLRTNKVTNKQQQILQLVQELGQPPEKRSKTGEKTGTNQYWNNALEIWNKRYPESSYKKGSSLMQAYGRAVEKIGVRY</sequence>
<gene>
    <name evidence="1" type="ORF">SAMN02745751_01273</name>
</gene>
<reference evidence="1 2" key="1">
    <citation type="submission" date="2016-11" db="EMBL/GenBank/DDBJ databases">
        <authorList>
            <person name="Jaros S."/>
            <person name="Januszkiewicz K."/>
            <person name="Wedrychowicz H."/>
        </authorList>
    </citation>
    <scope>NUCLEOTIDE SEQUENCE [LARGE SCALE GENOMIC DNA]</scope>
    <source>
        <strain evidence="1 2">DSM 17477</strain>
    </source>
</reference>
<dbReference type="Proteomes" id="UP000184052">
    <property type="component" value="Unassembled WGS sequence"/>
</dbReference>